<protein>
    <submittedName>
        <fullName evidence="1">Uncharacterized protein</fullName>
    </submittedName>
</protein>
<name>A0A6G1PGZ8_CHAAH</name>
<dbReference type="EMBL" id="CM015715">
    <property type="protein sequence ID" value="KAF3689296.1"/>
    <property type="molecule type" value="Genomic_DNA"/>
</dbReference>
<organism evidence="1 2">
    <name type="scientific">Channa argus</name>
    <name type="common">Northern snakehead</name>
    <name type="synonym">Ophicephalus argus</name>
    <dbReference type="NCBI Taxonomy" id="215402"/>
    <lineage>
        <taxon>Eukaryota</taxon>
        <taxon>Metazoa</taxon>
        <taxon>Chordata</taxon>
        <taxon>Craniata</taxon>
        <taxon>Vertebrata</taxon>
        <taxon>Euteleostomi</taxon>
        <taxon>Actinopterygii</taxon>
        <taxon>Neopterygii</taxon>
        <taxon>Teleostei</taxon>
        <taxon>Neoteleostei</taxon>
        <taxon>Acanthomorphata</taxon>
        <taxon>Anabantaria</taxon>
        <taxon>Anabantiformes</taxon>
        <taxon>Channoidei</taxon>
        <taxon>Channidae</taxon>
        <taxon>Channa</taxon>
    </lineage>
</organism>
<keyword evidence="2" id="KW-1185">Reference proteome</keyword>
<proteinExistence type="predicted"/>
<sequence>MERILNDVPGVPRLLQLLANNRTRGKRGHPSPGSCAAPPVPVSGWVDPVTSAAASEQGSATASAPVPEWVDAVTSATAPVRVDASTSAFVPLRVDAASGPKGFPKVDTATLIQFPEWVDTFCGPVGPVQADAAYGDPAQASPFHPVCPVPRGAEVGCRLSTSNYC</sequence>
<dbReference type="AlphaFoldDB" id="A0A6G1PGZ8"/>
<evidence type="ECO:0000313" key="1">
    <source>
        <dbReference type="EMBL" id="KAF3689296.1"/>
    </source>
</evidence>
<evidence type="ECO:0000313" key="2">
    <source>
        <dbReference type="Proteomes" id="UP000503349"/>
    </source>
</evidence>
<accession>A0A6G1PGZ8</accession>
<gene>
    <name evidence="1" type="ORF">EXN66_Car004968</name>
</gene>
<reference evidence="2" key="2">
    <citation type="submission" date="2019-02" db="EMBL/GenBank/DDBJ databases">
        <title>Opniocepnalus argus Var Kimnra genome.</title>
        <authorList>
            <person name="Zhou C."/>
            <person name="Xiao S."/>
        </authorList>
    </citation>
    <scope>NUCLEOTIDE SEQUENCE [LARGE SCALE GENOMIC DNA]</scope>
</reference>
<dbReference type="Proteomes" id="UP000503349">
    <property type="component" value="Chromosome 4"/>
</dbReference>
<reference evidence="1 2" key="1">
    <citation type="submission" date="2019-02" db="EMBL/GenBank/DDBJ databases">
        <title>Opniocepnalus argus genome.</title>
        <authorList>
            <person name="Zhou C."/>
            <person name="Xiao S."/>
        </authorList>
    </citation>
    <scope>NUCLEOTIDE SEQUENCE [LARGE SCALE GENOMIC DNA]</scope>
    <source>
        <strain evidence="1">OARG1902GOOAL</strain>
        <tissue evidence="1">Muscle</tissue>
    </source>
</reference>